<dbReference type="RefSeq" id="WP_395120421.1">
    <property type="nucleotide sequence ID" value="NZ_CP170721.1"/>
</dbReference>
<name>A0AB74UUS0_9GAMM</name>
<dbReference type="PROSITE" id="PS51257">
    <property type="entry name" value="PROKAR_LIPOPROTEIN"/>
    <property type="match status" value="1"/>
</dbReference>
<evidence type="ECO:0000313" key="1">
    <source>
        <dbReference type="EMBL" id="XIA18398.1"/>
    </source>
</evidence>
<dbReference type="AlphaFoldDB" id="A0AB74UUS0"/>
<organism evidence="1">
    <name type="scientific">Rhodanobacter sp. FW102-FHT14D07</name>
    <dbReference type="NCBI Taxonomy" id="3351462"/>
    <lineage>
        <taxon>Bacteria</taxon>
        <taxon>Pseudomonadati</taxon>
        <taxon>Pseudomonadota</taxon>
        <taxon>Gammaproteobacteria</taxon>
        <taxon>Lysobacterales</taxon>
        <taxon>Rhodanobacteraceae</taxon>
        <taxon>Rhodanobacter</taxon>
    </lineage>
</organism>
<dbReference type="EMBL" id="CP170721">
    <property type="protein sequence ID" value="XIA18398.1"/>
    <property type="molecule type" value="Genomic_DNA"/>
</dbReference>
<proteinExistence type="predicted"/>
<protein>
    <recommendedName>
        <fullName evidence="2">TonB C-terminal domain-containing protein</fullName>
    </recommendedName>
</protein>
<reference evidence="1" key="1">
    <citation type="submission" date="2024-10" db="EMBL/GenBank/DDBJ databases">
        <authorList>
            <person name="Lesea H.P."/>
            <person name="Kuehl J.V."/>
            <person name="Chandonia J.-M."/>
        </authorList>
    </citation>
    <scope>NUCLEOTIDE SEQUENCE</scope>
    <source>
        <strain evidence="1">FW102-FHT14D07</strain>
    </source>
</reference>
<accession>A0AB74UUS0</accession>
<gene>
    <name evidence="1" type="ORF">ACFYG5_17875</name>
</gene>
<evidence type="ECO:0008006" key="2">
    <source>
        <dbReference type="Google" id="ProtNLM"/>
    </source>
</evidence>
<sequence length="188" mass="20466">MKHRTLRTWRSAFFIIVASWLAGCAHQDVGEVRGSSVETFIPANAESYAMSENQGFVIGEPLAPLQLPNYPATADAPRGEVVVCLEVSIDRDGLVYASAPLTGLPGCPARIGDVAAELMRSARQATSSWRFARSRRCTYPQGYDAAQAPGCDGPVIKVEFVPIRLAFRFRFTRKAGSTGNVTMDRLRG</sequence>